<dbReference type="InterPro" id="IPR051083">
    <property type="entry name" value="GrpII_Intron_Splice-Mob/Def"/>
</dbReference>
<dbReference type="RefSeq" id="WP_121547137.1">
    <property type="nucleotide sequence ID" value="NZ_CP023407.1"/>
</dbReference>
<dbReference type="Proteomes" id="UP000282170">
    <property type="component" value="Chromosome"/>
</dbReference>
<proteinExistence type="predicted"/>
<organism evidence="2 3">
    <name type="scientific">Streptomyces fungicidicus</name>
    <dbReference type="NCBI Taxonomy" id="68203"/>
    <lineage>
        <taxon>Bacteria</taxon>
        <taxon>Bacillati</taxon>
        <taxon>Actinomycetota</taxon>
        <taxon>Actinomycetes</taxon>
        <taxon>Kitasatosporales</taxon>
        <taxon>Streptomycetaceae</taxon>
        <taxon>Streptomyces</taxon>
    </lineage>
</organism>
<dbReference type="KEGG" id="sfug:CNQ36_20835"/>
<evidence type="ECO:0000313" key="3">
    <source>
        <dbReference type="Proteomes" id="UP000282170"/>
    </source>
</evidence>
<dbReference type="PROSITE" id="PS50878">
    <property type="entry name" value="RT_POL"/>
    <property type="match status" value="1"/>
</dbReference>
<dbReference type="InterPro" id="IPR043502">
    <property type="entry name" value="DNA/RNA_pol_sf"/>
</dbReference>
<dbReference type="CDD" id="cd01646">
    <property type="entry name" value="RT_Bac_retron_I"/>
    <property type="match status" value="1"/>
</dbReference>
<dbReference type="SUPFAM" id="SSF56672">
    <property type="entry name" value="DNA/RNA polymerases"/>
    <property type="match status" value="1"/>
</dbReference>
<dbReference type="PANTHER" id="PTHR34047">
    <property type="entry name" value="NUCLEAR INTRON MATURASE 1, MITOCHONDRIAL-RELATED"/>
    <property type="match status" value="1"/>
</dbReference>
<gene>
    <name evidence="2" type="ORF">CNQ36_20835</name>
</gene>
<evidence type="ECO:0000259" key="1">
    <source>
        <dbReference type="PROSITE" id="PS50878"/>
    </source>
</evidence>
<evidence type="ECO:0000313" key="2">
    <source>
        <dbReference type="EMBL" id="AYL37634.1"/>
    </source>
</evidence>
<feature type="domain" description="Reverse transcriptase" evidence="1">
    <location>
        <begin position="45"/>
        <end position="304"/>
    </location>
</feature>
<dbReference type="EMBL" id="CP023407">
    <property type="protein sequence ID" value="AYL37634.1"/>
    <property type="molecule type" value="Genomic_DNA"/>
</dbReference>
<dbReference type="GeneID" id="93885284"/>
<name>A0A494V3N9_9ACTN</name>
<dbReference type="Pfam" id="PF00078">
    <property type="entry name" value="RVT_1"/>
    <property type="match status" value="1"/>
</dbReference>
<reference evidence="2 3" key="1">
    <citation type="submission" date="2017-09" db="EMBL/GenBank/DDBJ databases">
        <authorList>
            <person name="Zhang H."/>
            <person name="Hu S."/>
            <person name="Xu J."/>
            <person name="He Z."/>
        </authorList>
    </citation>
    <scope>NUCLEOTIDE SEQUENCE [LARGE SCALE GENOMIC DNA]</scope>
    <source>
        <strain evidence="2 3">TXX3120</strain>
    </source>
</reference>
<accession>A0A494V3N9</accession>
<dbReference type="AlphaFoldDB" id="A0A494V3N9"/>
<dbReference type="InterPro" id="IPR000477">
    <property type="entry name" value="RT_dom"/>
</dbReference>
<dbReference type="PANTHER" id="PTHR34047:SF8">
    <property type="entry name" value="PROTEIN YKFC"/>
    <property type="match status" value="1"/>
</dbReference>
<sequence length="492" mass="57331">MYDVNARLNAALRLLVSGQEFSEIPDIAAYGDVQSQWEAGLRDELAATIRDGNCTPRHTEIVDYPKSDIAVRPLARFSARDRLIYDSLIFELAADLDNFRKGQVYSYRWNHRIGRPIFWKDSWTLMRERAKRKLRSNRVFKLATTDVSSFYEHIDIDLLTDDLYLICQNETAIRNVSSFLKTFQNINHAWGLPQGSDASGILANAYLAPVDEYLERNEFPFFRYSDDIMIFHEDWNALRDALVDVNRIFRSKRLTMSAQKTKILDFPDALDTLKNARESSIDQALSTGDPDVDEDIRDYFDDLVHEERLDSSRMRFALNKLRRLGDDYAVGWCLDNLRFMAHAAREIFAYFAECAHRQREIQRKLTDFLLSSESSSYPYIEQRILRYFVRLEIGSEKAKGAAWDIMEDKNREEFPREFAVRYLGMNASASEAQLLRHKFEGEPSHTMRRALLVALYESGKLSERYLRNVEDSLPELRWTCRYLSGNPKVTTS</sequence>
<keyword evidence="3" id="KW-1185">Reference proteome</keyword>
<protein>
    <recommendedName>
        <fullName evidence="1">Reverse transcriptase domain-containing protein</fullName>
    </recommendedName>
</protein>